<sequence>MKSKDLQNIVLSKYQNGDTPTKNFRDLNGGIGLRTIKRWCQMILQSGSITLSSPPGCPSLARTKGNIQKVKNRLRRKKKRLHPYKKKVVEPLLSDDQKIKREKFANWIRTNFRKEESMRILFSDEKFFDIDGVYSSQNDRVWAIDRADADKNGVIKQKRKFPQKVMVWLSACSKVVTPLVILDEGTVDHAVYIEKVLPVALKYGNQVFGSDWVFQQDGAKPHSHHLTQQWCRDNFPSFIGKDRWPPNSPDLNPLDYSIWDELVNTINWNKVQSETTLIQQIKSSFKTFVNQLFLKVVLALPIDCIVFVKTMETICANKNNPVL</sequence>
<dbReference type="Proteomes" id="UP000663862">
    <property type="component" value="Unassembled WGS sequence"/>
</dbReference>
<dbReference type="InterPro" id="IPR036397">
    <property type="entry name" value="RNaseH_sf"/>
</dbReference>
<dbReference type="AlphaFoldDB" id="A0A818TZB1"/>
<dbReference type="GO" id="GO:0003676">
    <property type="term" value="F:nucleic acid binding"/>
    <property type="evidence" value="ECO:0007669"/>
    <property type="project" value="InterPro"/>
</dbReference>
<proteinExistence type="predicted"/>
<evidence type="ECO:0000313" key="3">
    <source>
        <dbReference type="Proteomes" id="UP000663869"/>
    </source>
</evidence>
<dbReference type="PANTHER" id="PTHR46068:SF1">
    <property type="entry name" value="TRANSPOSASE IS30-LIKE HTH DOMAIN-CONTAINING PROTEIN"/>
    <property type="match status" value="1"/>
</dbReference>
<dbReference type="EMBL" id="CAJOBQ010002719">
    <property type="protein sequence ID" value="CAF4575340.1"/>
    <property type="molecule type" value="Genomic_DNA"/>
</dbReference>
<evidence type="ECO:0000313" key="1">
    <source>
        <dbReference type="EMBL" id="CAF3691473.1"/>
    </source>
</evidence>
<comment type="caution">
    <text evidence="1">The sequence shown here is derived from an EMBL/GenBank/DDBJ whole genome shotgun (WGS) entry which is preliminary data.</text>
</comment>
<evidence type="ECO:0000313" key="2">
    <source>
        <dbReference type="EMBL" id="CAF4575340.1"/>
    </source>
</evidence>
<dbReference type="PANTHER" id="PTHR46068">
    <property type="entry name" value="PROTEIN CBG27172"/>
    <property type="match status" value="1"/>
</dbReference>
<name>A0A818TZB1_9BILA</name>
<dbReference type="EMBL" id="CAJNYU010003664">
    <property type="protein sequence ID" value="CAF3691473.1"/>
    <property type="molecule type" value="Genomic_DNA"/>
</dbReference>
<dbReference type="Gene3D" id="3.30.420.10">
    <property type="entry name" value="Ribonuclease H-like superfamily/Ribonuclease H"/>
    <property type="match status" value="1"/>
</dbReference>
<reference evidence="1" key="1">
    <citation type="submission" date="2021-02" db="EMBL/GenBank/DDBJ databases">
        <authorList>
            <person name="Nowell W R."/>
        </authorList>
    </citation>
    <scope>NUCLEOTIDE SEQUENCE</scope>
</reference>
<organism evidence="1 3">
    <name type="scientific">Rotaria socialis</name>
    <dbReference type="NCBI Taxonomy" id="392032"/>
    <lineage>
        <taxon>Eukaryota</taxon>
        <taxon>Metazoa</taxon>
        <taxon>Spiralia</taxon>
        <taxon>Gnathifera</taxon>
        <taxon>Rotifera</taxon>
        <taxon>Eurotatoria</taxon>
        <taxon>Bdelloidea</taxon>
        <taxon>Philodinida</taxon>
        <taxon>Philodinidae</taxon>
        <taxon>Rotaria</taxon>
    </lineage>
</organism>
<accession>A0A818TZB1</accession>
<protein>
    <submittedName>
        <fullName evidence="1">Uncharacterized protein</fullName>
    </submittedName>
</protein>
<gene>
    <name evidence="1" type="ORF">FME351_LOCUS27090</name>
    <name evidence="2" type="ORF">TSG867_LOCUS26232</name>
</gene>
<dbReference type="Proteomes" id="UP000663869">
    <property type="component" value="Unassembled WGS sequence"/>
</dbReference>